<keyword evidence="2" id="KW-0690">Ribosome biogenesis</keyword>
<comment type="subcellular location">
    <subcellularLocation>
        <location evidence="1">Nucleus</location>
        <location evidence="1">Nucleolus</location>
    </subcellularLocation>
</comment>
<keyword evidence="4" id="KW-0539">Nucleus</keyword>
<dbReference type="SMART" id="SM00443">
    <property type="entry name" value="G_patch"/>
    <property type="match status" value="1"/>
</dbReference>
<evidence type="ECO:0000256" key="3">
    <source>
        <dbReference type="ARBA" id="ARBA00022552"/>
    </source>
</evidence>
<feature type="compositionally biased region" description="Low complexity" evidence="7">
    <location>
        <begin position="153"/>
        <end position="187"/>
    </location>
</feature>
<sequence length="441" mass="48009">MGLAGRKDKQRIGYDPRNLTWSDDKNRFSYKHMTSLGWSDNSGLGSGLSGNPNHIAVVRKLDNGGIGMDRARKDGDDVAANYGQAGRGLEDVLKRLAGGSASPSPAPSPAPEEKEQEQKVLRNRIASRQKHLNAKRMASQSPAALAEILGVPLSSLPASPSPGGSASSTPAPESQPEASSSTSTTETGNERTADETVKPSTLSVADYFKQKMREKMLARQAAASANGQPSSVKVEDLPASSLERISDDPKKPVGGTAWEGTKMAFAEPEVAVEFNPSDRPVTPPLEELDEKAAKKARKEAKRLAKAQAQAKADGVDSPAPEHDPIHDAAEVMHHFEHIGETVETDKDKKKREKDEKKRRKEAKKAELSRSGSDETPKADKKRKREEDVDEAKSKKDKKDKKEKGDKKETKDKKDKQDKPDKRDKKDKKDKKGKGDKEGSTV</sequence>
<feature type="compositionally biased region" description="Basic and acidic residues" evidence="7">
    <location>
        <begin position="188"/>
        <end position="197"/>
    </location>
</feature>
<dbReference type="OrthoDB" id="29523at2759"/>
<feature type="compositionally biased region" description="Basic and acidic residues" evidence="7">
    <location>
        <begin position="111"/>
        <end position="120"/>
    </location>
</feature>
<protein>
    <recommendedName>
        <fullName evidence="6">PinX1-related protein 1</fullName>
    </recommendedName>
</protein>
<dbReference type="InterPro" id="IPR000467">
    <property type="entry name" value="G_patch_dom"/>
</dbReference>
<proteinExistence type="inferred from homology"/>
<feature type="region of interest" description="Disordered" evidence="7">
    <location>
        <begin position="153"/>
        <end position="202"/>
    </location>
</feature>
<organism evidence="9 10">
    <name type="scientific">Kwoniella heveanensis BCC8398</name>
    <dbReference type="NCBI Taxonomy" id="1296120"/>
    <lineage>
        <taxon>Eukaryota</taxon>
        <taxon>Fungi</taxon>
        <taxon>Dikarya</taxon>
        <taxon>Basidiomycota</taxon>
        <taxon>Agaricomycotina</taxon>
        <taxon>Tremellomycetes</taxon>
        <taxon>Tremellales</taxon>
        <taxon>Cryptococcaceae</taxon>
        <taxon>Kwoniella</taxon>
    </lineage>
</organism>
<feature type="compositionally biased region" description="Basic and acidic residues" evidence="7">
    <location>
        <begin position="399"/>
        <end position="423"/>
    </location>
</feature>
<reference evidence="10" key="2">
    <citation type="submission" date="2013-12" db="EMBL/GenBank/DDBJ databases">
        <title>Evolution of pathogenesis and genome organization in the Tremellales.</title>
        <authorList>
            <person name="Cuomo C."/>
            <person name="Litvintseva A."/>
            <person name="Heitman J."/>
            <person name="Chen Y."/>
            <person name="Sun S."/>
            <person name="Springer D."/>
            <person name="Dromer F."/>
            <person name="Young S."/>
            <person name="Zeng Q."/>
            <person name="Chapman S."/>
            <person name="Gujja S."/>
            <person name="Saif S."/>
            <person name="Birren B."/>
        </authorList>
    </citation>
    <scope>NUCLEOTIDE SEQUENCE [LARGE SCALE GENOMIC DNA]</scope>
    <source>
        <strain evidence="10">BCC8398</strain>
    </source>
</reference>
<feature type="compositionally biased region" description="Basic and acidic residues" evidence="7">
    <location>
        <begin position="1"/>
        <end position="14"/>
    </location>
</feature>
<name>A0A1B9H342_9TREE</name>
<evidence type="ECO:0000256" key="1">
    <source>
        <dbReference type="ARBA" id="ARBA00004604"/>
    </source>
</evidence>
<dbReference type="PROSITE" id="PS50174">
    <property type="entry name" value="G_PATCH"/>
    <property type="match status" value="1"/>
</dbReference>
<dbReference type="EMBL" id="KV700122">
    <property type="protein sequence ID" value="OCF37685.1"/>
    <property type="molecule type" value="Genomic_DNA"/>
</dbReference>
<dbReference type="Proteomes" id="UP000092666">
    <property type="component" value="Unassembled WGS sequence"/>
</dbReference>
<feature type="region of interest" description="Disordered" evidence="7">
    <location>
        <begin position="216"/>
        <end position="257"/>
    </location>
</feature>
<evidence type="ECO:0000256" key="7">
    <source>
        <dbReference type="SAM" id="MobiDB-lite"/>
    </source>
</evidence>
<feature type="compositionally biased region" description="Basic and acidic residues" evidence="7">
    <location>
        <begin position="363"/>
        <end position="393"/>
    </location>
</feature>
<dbReference type="STRING" id="1296120.A0A1B9H342"/>
<reference evidence="9 10" key="1">
    <citation type="submission" date="2013-07" db="EMBL/GenBank/DDBJ databases">
        <title>The Genome Sequence of Cryptococcus heveanensis BCC8398.</title>
        <authorList>
            <consortium name="The Broad Institute Genome Sequencing Platform"/>
            <person name="Cuomo C."/>
            <person name="Litvintseva A."/>
            <person name="Chen Y."/>
            <person name="Heitman J."/>
            <person name="Sun S."/>
            <person name="Springer D."/>
            <person name="Dromer F."/>
            <person name="Young S.K."/>
            <person name="Zeng Q."/>
            <person name="Gargeya S."/>
            <person name="Fitzgerald M."/>
            <person name="Abouelleil A."/>
            <person name="Alvarado L."/>
            <person name="Berlin A.M."/>
            <person name="Chapman S.B."/>
            <person name="Dewar J."/>
            <person name="Goldberg J."/>
            <person name="Griggs A."/>
            <person name="Gujja S."/>
            <person name="Hansen M."/>
            <person name="Howarth C."/>
            <person name="Imamovic A."/>
            <person name="Larimer J."/>
            <person name="McCowan C."/>
            <person name="Murphy C."/>
            <person name="Pearson M."/>
            <person name="Priest M."/>
            <person name="Roberts A."/>
            <person name="Saif S."/>
            <person name="Shea T."/>
            <person name="Sykes S."/>
            <person name="Wortman J."/>
            <person name="Nusbaum C."/>
            <person name="Birren B."/>
        </authorList>
    </citation>
    <scope>NUCLEOTIDE SEQUENCE [LARGE SCALE GENOMIC DNA]</scope>
    <source>
        <strain evidence="9 10">BCC8398</strain>
    </source>
</reference>
<evidence type="ECO:0000313" key="9">
    <source>
        <dbReference type="EMBL" id="OCF37685.1"/>
    </source>
</evidence>
<dbReference type="AlphaFoldDB" id="A0A1B9H342"/>
<feature type="compositionally biased region" description="Basic and acidic residues" evidence="7">
    <location>
        <begin position="432"/>
        <end position="441"/>
    </location>
</feature>
<evidence type="ECO:0000256" key="6">
    <source>
        <dbReference type="ARBA" id="ARBA00041961"/>
    </source>
</evidence>
<dbReference type="GO" id="GO:0005730">
    <property type="term" value="C:nucleolus"/>
    <property type="evidence" value="ECO:0007669"/>
    <property type="project" value="UniProtKB-SubCell"/>
</dbReference>
<keyword evidence="3" id="KW-0698">rRNA processing</keyword>
<evidence type="ECO:0000313" key="10">
    <source>
        <dbReference type="Proteomes" id="UP000092666"/>
    </source>
</evidence>
<feature type="region of interest" description="Disordered" evidence="7">
    <location>
        <begin position="269"/>
        <end position="441"/>
    </location>
</feature>
<gene>
    <name evidence="9" type="ORF">I316_00812</name>
</gene>
<evidence type="ECO:0000256" key="2">
    <source>
        <dbReference type="ARBA" id="ARBA00022517"/>
    </source>
</evidence>
<feature type="domain" description="G-patch" evidence="8">
    <location>
        <begin position="25"/>
        <end position="71"/>
    </location>
</feature>
<feature type="compositionally biased region" description="Basic and acidic residues" evidence="7">
    <location>
        <begin position="319"/>
        <end position="355"/>
    </location>
</feature>
<feature type="region of interest" description="Disordered" evidence="7">
    <location>
        <begin position="1"/>
        <end position="20"/>
    </location>
</feature>
<evidence type="ECO:0000256" key="4">
    <source>
        <dbReference type="ARBA" id="ARBA00023242"/>
    </source>
</evidence>
<dbReference type="GO" id="GO:0003676">
    <property type="term" value="F:nucleic acid binding"/>
    <property type="evidence" value="ECO:0007669"/>
    <property type="project" value="InterPro"/>
</dbReference>
<evidence type="ECO:0000259" key="8">
    <source>
        <dbReference type="PROSITE" id="PS50174"/>
    </source>
</evidence>
<evidence type="ECO:0000256" key="5">
    <source>
        <dbReference type="ARBA" id="ARBA00038007"/>
    </source>
</evidence>
<dbReference type="InterPro" id="IPR050656">
    <property type="entry name" value="PINX1"/>
</dbReference>
<comment type="similarity">
    <text evidence="5">Belongs to the PINX1 family.</text>
</comment>
<dbReference type="PANTHER" id="PTHR23149">
    <property type="entry name" value="G PATCH DOMAIN CONTAINING PROTEIN"/>
    <property type="match status" value="1"/>
</dbReference>
<feature type="region of interest" description="Disordered" evidence="7">
    <location>
        <begin position="97"/>
        <end position="121"/>
    </location>
</feature>
<dbReference type="Pfam" id="PF01585">
    <property type="entry name" value="G-patch"/>
    <property type="match status" value="1"/>
</dbReference>
<dbReference type="PANTHER" id="PTHR23149:SF31">
    <property type="entry name" value="PROTEIN PXR1"/>
    <property type="match status" value="1"/>
</dbReference>
<keyword evidence="10" id="KW-1185">Reference proteome</keyword>
<dbReference type="GO" id="GO:0006364">
    <property type="term" value="P:rRNA processing"/>
    <property type="evidence" value="ECO:0007669"/>
    <property type="project" value="UniProtKB-KW"/>
</dbReference>
<feature type="compositionally biased region" description="Basic residues" evidence="7">
    <location>
        <begin position="294"/>
        <end position="304"/>
    </location>
</feature>
<accession>A0A1B9H342</accession>